<gene>
    <name evidence="2" type="ORF">TCAL_15147</name>
</gene>
<accession>A0A553NVE3</accession>
<name>A0A553NVE3_TIGCA</name>
<feature type="non-terminal residue" evidence="2">
    <location>
        <position position="113"/>
    </location>
</feature>
<evidence type="ECO:0000313" key="2">
    <source>
        <dbReference type="EMBL" id="TRY69386.1"/>
    </source>
</evidence>
<protein>
    <submittedName>
        <fullName evidence="2">Uncharacterized protein</fullName>
    </submittedName>
</protein>
<feature type="non-terminal residue" evidence="2">
    <location>
        <position position="1"/>
    </location>
</feature>
<dbReference type="AlphaFoldDB" id="A0A553NVE3"/>
<feature type="region of interest" description="Disordered" evidence="1">
    <location>
        <begin position="1"/>
        <end position="35"/>
    </location>
</feature>
<evidence type="ECO:0000256" key="1">
    <source>
        <dbReference type="SAM" id="MobiDB-lite"/>
    </source>
</evidence>
<proteinExistence type="predicted"/>
<sequence length="113" mass="12553">GGTCHLGERKRYARAPTTNPPREFSVRKTNLEPPQGIPLLDHWDSLVIPGSPMFEPLPGKVASLKARSSFLPRFESGTIREDIKPWFLAPRIQVIHPAVEASAVRGSNIFANR</sequence>
<dbReference type="Proteomes" id="UP000318571">
    <property type="component" value="Chromosome 1"/>
</dbReference>
<feature type="compositionally biased region" description="Basic and acidic residues" evidence="1">
    <location>
        <begin position="1"/>
        <end position="10"/>
    </location>
</feature>
<evidence type="ECO:0000313" key="3">
    <source>
        <dbReference type="Proteomes" id="UP000318571"/>
    </source>
</evidence>
<dbReference type="EMBL" id="VCGU01000010">
    <property type="protein sequence ID" value="TRY69386.1"/>
    <property type="molecule type" value="Genomic_DNA"/>
</dbReference>
<reference evidence="2 3" key="1">
    <citation type="journal article" date="2018" name="Nat. Ecol. Evol.">
        <title>Genomic signatures of mitonuclear coevolution across populations of Tigriopus californicus.</title>
        <authorList>
            <person name="Barreto F.S."/>
            <person name="Watson E.T."/>
            <person name="Lima T.G."/>
            <person name="Willett C.S."/>
            <person name="Edmands S."/>
            <person name="Li W."/>
            <person name="Burton R.S."/>
        </authorList>
    </citation>
    <scope>NUCLEOTIDE SEQUENCE [LARGE SCALE GENOMIC DNA]</scope>
    <source>
        <strain evidence="2 3">San Diego</strain>
    </source>
</reference>
<comment type="caution">
    <text evidence="2">The sequence shown here is derived from an EMBL/GenBank/DDBJ whole genome shotgun (WGS) entry which is preliminary data.</text>
</comment>
<keyword evidence="3" id="KW-1185">Reference proteome</keyword>
<organism evidence="2 3">
    <name type="scientific">Tigriopus californicus</name>
    <name type="common">Marine copepod</name>
    <dbReference type="NCBI Taxonomy" id="6832"/>
    <lineage>
        <taxon>Eukaryota</taxon>
        <taxon>Metazoa</taxon>
        <taxon>Ecdysozoa</taxon>
        <taxon>Arthropoda</taxon>
        <taxon>Crustacea</taxon>
        <taxon>Multicrustacea</taxon>
        <taxon>Hexanauplia</taxon>
        <taxon>Copepoda</taxon>
        <taxon>Harpacticoida</taxon>
        <taxon>Harpacticidae</taxon>
        <taxon>Tigriopus</taxon>
    </lineage>
</organism>